<gene>
    <name evidence="3" type="ORF">M5J20_02215</name>
</gene>
<keyword evidence="1" id="KW-0472">Membrane</keyword>
<name>A0ABT1FZH8_9CORY</name>
<feature type="transmembrane region" description="Helical" evidence="1">
    <location>
        <begin position="136"/>
        <end position="152"/>
    </location>
</feature>
<accession>A0ABT1FZH8</accession>
<dbReference type="PANTHER" id="PTHR30590:SF3">
    <property type="entry name" value="HYPOTHETICAL MEMBRANE SPANNING PROTEIN"/>
    <property type="match status" value="1"/>
</dbReference>
<dbReference type="InterPro" id="IPR052529">
    <property type="entry name" value="Bact_Transport_Assoc"/>
</dbReference>
<keyword evidence="4" id="KW-1185">Reference proteome</keyword>
<feature type="transmembrane region" description="Helical" evidence="1">
    <location>
        <begin position="363"/>
        <end position="383"/>
    </location>
</feature>
<feature type="domain" description="DUF418" evidence="2">
    <location>
        <begin position="234"/>
        <end position="404"/>
    </location>
</feature>
<feature type="transmembrane region" description="Helical" evidence="1">
    <location>
        <begin position="81"/>
        <end position="100"/>
    </location>
</feature>
<protein>
    <submittedName>
        <fullName evidence="3">DUF418 domain-containing protein</fullName>
    </submittedName>
</protein>
<dbReference type="Proteomes" id="UP001204000">
    <property type="component" value="Unassembled WGS sequence"/>
</dbReference>
<reference evidence="3" key="1">
    <citation type="submission" date="2022-05" db="EMBL/GenBank/DDBJ databases">
        <title>Corynebacterium sp. TA-R-1 sp. nov., isolated from human feces.</title>
        <authorList>
            <person name="Shamsuzzaman M."/>
            <person name="Dahal R.H."/>
        </authorList>
    </citation>
    <scope>NUCLEOTIDE SEQUENCE</scope>
    <source>
        <strain evidence="3">TA-R-1</strain>
    </source>
</reference>
<evidence type="ECO:0000256" key="1">
    <source>
        <dbReference type="SAM" id="Phobius"/>
    </source>
</evidence>
<feature type="transmembrane region" description="Helical" evidence="1">
    <location>
        <begin position="159"/>
        <end position="182"/>
    </location>
</feature>
<comment type="caution">
    <text evidence="3">The sequence shown here is derived from an EMBL/GenBank/DDBJ whole genome shotgun (WGS) entry which is preliminary data.</text>
</comment>
<sequence length="419" mass="45712">MKDSSAQRTPTRTVAKVRYIAPDVARGMALLGIALANLPTNWLVHADAPMAQFFGGASENPDLFTKILIVFQAMFVHVRGLPMFSTLLGVGIGMVAASLIRRGYTTKAARRALVRRYGFLLLFGLIHLLFFPGDILTPYGVCGILTALLIGFSDKVILWIAGIVLFCWSGWTALGGTVLLTMGPDAIGFDYSLMLPATPDTYAGQLEHSLKTLQSQPFLVPSILPMVLIGFVWGRSDLMGNVDMHARKLWVWVWVAVAVILLIGLPWGLAAIGVLPRELEVGLFLYNQAFGRLAGPGILAAVILAMRPVQRRLAAAPGTPIPGWLAAFNALGKRSLSGYLAQTVFFFTITPLFMLGIGHDWGIPAQMLFATAVWLFTLLAAWAMERRGIPGPFETVHRRLAYGKAGVPERFQPRELTRA</sequence>
<feature type="transmembrane region" description="Helical" evidence="1">
    <location>
        <begin position="218"/>
        <end position="237"/>
    </location>
</feature>
<keyword evidence="1" id="KW-0812">Transmembrane</keyword>
<proteinExistence type="predicted"/>
<organism evidence="3 4">
    <name type="scientific">Corynebacterium stercoris</name>
    <dbReference type="NCBI Taxonomy" id="2943490"/>
    <lineage>
        <taxon>Bacteria</taxon>
        <taxon>Bacillati</taxon>
        <taxon>Actinomycetota</taxon>
        <taxon>Actinomycetes</taxon>
        <taxon>Mycobacteriales</taxon>
        <taxon>Corynebacteriaceae</taxon>
        <taxon>Corynebacterium</taxon>
    </lineage>
</organism>
<dbReference type="InterPro" id="IPR007349">
    <property type="entry name" value="DUF418"/>
</dbReference>
<dbReference type="PANTHER" id="PTHR30590">
    <property type="entry name" value="INNER MEMBRANE PROTEIN"/>
    <property type="match status" value="1"/>
</dbReference>
<dbReference type="Pfam" id="PF04235">
    <property type="entry name" value="DUF418"/>
    <property type="match status" value="1"/>
</dbReference>
<feature type="transmembrane region" description="Helical" evidence="1">
    <location>
        <begin position="112"/>
        <end position="130"/>
    </location>
</feature>
<evidence type="ECO:0000313" key="3">
    <source>
        <dbReference type="EMBL" id="MCP1387007.1"/>
    </source>
</evidence>
<feature type="transmembrane region" description="Helical" evidence="1">
    <location>
        <begin position="339"/>
        <end position="357"/>
    </location>
</feature>
<evidence type="ECO:0000259" key="2">
    <source>
        <dbReference type="Pfam" id="PF04235"/>
    </source>
</evidence>
<keyword evidence="1" id="KW-1133">Transmembrane helix</keyword>
<feature type="transmembrane region" description="Helical" evidence="1">
    <location>
        <begin position="249"/>
        <end position="269"/>
    </location>
</feature>
<feature type="transmembrane region" description="Helical" evidence="1">
    <location>
        <begin position="289"/>
        <end position="306"/>
    </location>
</feature>
<dbReference type="RefSeq" id="WP_253575938.1">
    <property type="nucleotide sequence ID" value="NZ_JAMFTQ010000002.1"/>
</dbReference>
<dbReference type="EMBL" id="JAMFTQ010000002">
    <property type="protein sequence ID" value="MCP1387007.1"/>
    <property type="molecule type" value="Genomic_DNA"/>
</dbReference>
<evidence type="ECO:0000313" key="4">
    <source>
        <dbReference type="Proteomes" id="UP001204000"/>
    </source>
</evidence>